<feature type="region of interest" description="Disordered" evidence="1">
    <location>
        <begin position="218"/>
        <end position="250"/>
    </location>
</feature>
<protein>
    <recommendedName>
        <fullName evidence="2">UBA domain-containing protein</fullName>
    </recommendedName>
</protein>
<feature type="domain" description="UBA" evidence="2">
    <location>
        <begin position="111"/>
        <end position="153"/>
    </location>
</feature>
<sequence>MLILVRVQVAEIKRLAMQELRRQPSTTASVDMSAWLILRGQILADVDEVNLFALAASDFFVLVQDEDASELVGSTSSDASDAEQKCESAATPTSRPMKRRRRLESDGQRGDGEAKTASTLKLLDMGFSEREARQALLQADDDFMKALALLTGEQAEGDEQRLLLDDAVQEVRRLAASDPLQAVIAMKEMLPRHVLDQLNANPVSLIHALSTPVREECVLPSPPTPHKSRGETDPSEVIDVTTESTRPEGPHDAAIHRLTEMGFDVELVRAMYESCGQNEELTANLLLETFQ</sequence>
<evidence type="ECO:0000313" key="4">
    <source>
        <dbReference type="Proteomes" id="UP001209570"/>
    </source>
</evidence>
<keyword evidence="4" id="KW-1185">Reference proteome</keyword>
<accession>A0AAD5MA12</accession>
<evidence type="ECO:0000256" key="1">
    <source>
        <dbReference type="SAM" id="MobiDB-lite"/>
    </source>
</evidence>
<name>A0AAD5MA12_PYTIN</name>
<dbReference type="Pfam" id="PF00627">
    <property type="entry name" value="UBA"/>
    <property type="match status" value="1"/>
</dbReference>
<dbReference type="InterPro" id="IPR015940">
    <property type="entry name" value="UBA"/>
</dbReference>
<dbReference type="InterPro" id="IPR009060">
    <property type="entry name" value="UBA-like_sf"/>
</dbReference>
<proteinExistence type="predicted"/>
<comment type="caution">
    <text evidence="3">The sequence shown here is derived from an EMBL/GenBank/DDBJ whole genome shotgun (WGS) entry which is preliminary data.</text>
</comment>
<dbReference type="EMBL" id="JAKCXM010000014">
    <property type="protein sequence ID" value="KAJ0408152.1"/>
    <property type="molecule type" value="Genomic_DNA"/>
</dbReference>
<dbReference type="PROSITE" id="PS50030">
    <property type="entry name" value="UBA"/>
    <property type="match status" value="2"/>
</dbReference>
<dbReference type="SMART" id="SM00165">
    <property type="entry name" value="UBA"/>
    <property type="match status" value="2"/>
</dbReference>
<feature type="domain" description="UBA" evidence="2">
    <location>
        <begin position="248"/>
        <end position="289"/>
    </location>
</feature>
<feature type="region of interest" description="Disordered" evidence="1">
    <location>
        <begin position="73"/>
        <end position="115"/>
    </location>
</feature>
<evidence type="ECO:0000313" key="3">
    <source>
        <dbReference type="EMBL" id="KAJ0408152.1"/>
    </source>
</evidence>
<dbReference type="Proteomes" id="UP001209570">
    <property type="component" value="Unassembled WGS sequence"/>
</dbReference>
<dbReference type="SUPFAM" id="SSF46934">
    <property type="entry name" value="UBA-like"/>
    <property type="match status" value="2"/>
</dbReference>
<evidence type="ECO:0000259" key="2">
    <source>
        <dbReference type="PROSITE" id="PS50030"/>
    </source>
</evidence>
<feature type="compositionally biased region" description="Basic and acidic residues" evidence="1">
    <location>
        <begin position="103"/>
        <end position="114"/>
    </location>
</feature>
<organism evidence="3 4">
    <name type="scientific">Pythium insidiosum</name>
    <name type="common">Pythiosis disease agent</name>
    <dbReference type="NCBI Taxonomy" id="114742"/>
    <lineage>
        <taxon>Eukaryota</taxon>
        <taxon>Sar</taxon>
        <taxon>Stramenopiles</taxon>
        <taxon>Oomycota</taxon>
        <taxon>Peronosporomycetes</taxon>
        <taxon>Pythiales</taxon>
        <taxon>Pythiaceae</taxon>
        <taxon>Pythium</taxon>
    </lineage>
</organism>
<reference evidence="3" key="1">
    <citation type="submission" date="2021-12" db="EMBL/GenBank/DDBJ databases">
        <title>Prjna785345.</title>
        <authorList>
            <person name="Rujirawat T."/>
            <person name="Krajaejun T."/>
        </authorList>
    </citation>
    <scope>NUCLEOTIDE SEQUENCE</scope>
    <source>
        <strain evidence="3">Pi057C3</strain>
    </source>
</reference>
<gene>
    <name evidence="3" type="ORF">P43SY_002122</name>
</gene>
<dbReference type="Gene3D" id="1.10.8.10">
    <property type="entry name" value="DNA helicase RuvA subunit, C-terminal domain"/>
    <property type="match status" value="2"/>
</dbReference>
<dbReference type="AlphaFoldDB" id="A0AAD5MA12"/>